<proteinExistence type="predicted"/>
<organism evidence="2 3">
    <name type="scientific">Adiantum capillus-veneris</name>
    <name type="common">Maidenhair fern</name>
    <dbReference type="NCBI Taxonomy" id="13818"/>
    <lineage>
        <taxon>Eukaryota</taxon>
        <taxon>Viridiplantae</taxon>
        <taxon>Streptophyta</taxon>
        <taxon>Embryophyta</taxon>
        <taxon>Tracheophyta</taxon>
        <taxon>Polypodiopsida</taxon>
        <taxon>Polypodiidae</taxon>
        <taxon>Polypodiales</taxon>
        <taxon>Pteridineae</taxon>
        <taxon>Pteridaceae</taxon>
        <taxon>Vittarioideae</taxon>
        <taxon>Adiantum</taxon>
    </lineage>
</organism>
<evidence type="ECO:0000256" key="1">
    <source>
        <dbReference type="ARBA" id="ARBA00022679"/>
    </source>
</evidence>
<dbReference type="InterPro" id="IPR051283">
    <property type="entry name" value="Sec_Metabolite_Acyltrans"/>
</dbReference>
<keyword evidence="1" id="KW-0808">Transferase</keyword>
<evidence type="ECO:0000313" key="3">
    <source>
        <dbReference type="Proteomes" id="UP000886520"/>
    </source>
</evidence>
<dbReference type="PANTHER" id="PTHR31896">
    <property type="entry name" value="FAMILY REGULATORY PROTEIN, PUTATIVE (AFU_ORTHOLOGUE AFUA_3G14730)-RELATED"/>
    <property type="match status" value="1"/>
</dbReference>
<dbReference type="InterPro" id="IPR023213">
    <property type="entry name" value="CAT-like_dom_sf"/>
</dbReference>
<dbReference type="AlphaFoldDB" id="A0A9D4UUZ8"/>
<reference evidence="2" key="1">
    <citation type="submission" date="2021-01" db="EMBL/GenBank/DDBJ databases">
        <title>Adiantum capillus-veneris genome.</title>
        <authorList>
            <person name="Fang Y."/>
            <person name="Liao Q."/>
        </authorList>
    </citation>
    <scope>NUCLEOTIDE SEQUENCE</scope>
    <source>
        <strain evidence="2">H3</strain>
        <tissue evidence="2">Leaf</tissue>
    </source>
</reference>
<keyword evidence="3" id="KW-1185">Reference proteome</keyword>
<dbReference type="Pfam" id="PF02458">
    <property type="entry name" value="Transferase"/>
    <property type="match status" value="1"/>
</dbReference>
<accession>A0A9D4UUZ8</accession>
<dbReference type="EMBL" id="JABFUD020000010">
    <property type="protein sequence ID" value="KAI5074715.1"/>
    <property type="molecule type" value="Genomic_DNA"/>
</dbReference>
<name>A0A9D4UUZ8_ADICA</name>
<dbReference type="GO" id="GO:0016740">
    <property type="term" value="F:transferase activity"/>
    <property type="evidence" value="ECO:0007669"/>
    <property type="project" value="UniProtKB-KW"/>
</dbReference>
<protein>
    <submittedName>
        <fullName evidence="2">Uncharacterized protein</fullName>
    </submittedName>
</protein>
<gene>
    <name evidence="2" type="ORF">GOP47_0010676</name>
</gene>
<dbReference type="OrthoDB" id="1862401at2759"/>
<dbReference type="Gene3D" id="3.30.559.10">
    <property type="entry name" value="Chloramphenicol acetyltransferase-like domain"/>
    <property type="match status" value="2"/>
</dbReference>
<dbReference type="PANTHER" id="PTHR31896:SF64">
    <property type="entry name" value="TRICHOTHECENE 3-O-ACETYLTRANSFERASE"/>
    <property type="match status" value="1"/>
</dbReference>
<evidence type="ECO:0000313" key="2">
    <source>
        <dbReference type="EMBL" id="KAI5074715.1"/>
    </source>
</evidence>
<sequence>MYLSSLDIFFAKVHYNLRVLFYEQIKPADISEFVGTLKESLAEALVHFYPLAGRLLDDDCGRLALHCNDAGVDFVEAQTAASFRELQDAHFDFTPLFSQLAPFGHLTRSDLPNLPLLAVQVTTFLEGGVAVAISHSHIAMDGPSLWQFWVSWGECARGIPLSKPPIVTRTIFKPANVSHEIAKLIPLEMMPIDITNAKSSIPLVDKVFHFSAEAMKKLKDMGVDAQNEIEGPKRGVSSLQALFAHCWRHITEARMLPDDQELSFIVLADTRRTRPNTNLPPQVPENFFGNAITWTCAKSTPRTLRNETFATTLARIAKVVDDCVHPNNLHGMIHCFELFDVRSQDEPLWYGGVNINVASSPRFPTHLVDFGWGPPTCARPIRAGGDGEICLFPCSLNAVDVCVKLDALSLERLIDDPTFVCP</sequence>
<dbReference type="Proteomes" id="UP000886520">
    <property type="component" value="Chromosome 10"/>
</dbReference>
<comment type="caution">
    <text evidence="2">The sequence shown here is derived from an EMBL/GenBank/DDBJ whole genome shotgun (WGS) entry which is preliminary data.</text>
</comment>